<dbReference type="AlphaFoldDB" id="A0A7K0C0D7"/>
<proteinExistence type="predicted"/>
<organism evidence="2 3">
    <name type="scientific">Actinomadura macrotermitis</name>
    <dbReference type="NCBI Taxonomy" id="2585200"/>
    <lineage>
        <taxon>Bacteria</taxon>
        <taxon>Bacillati</taxon>
        <taxon>Actinomycetota</taxon>
        <taxon>Actinomycetes</taxon>
        <taxon>Streptosporangiales</taxon>
        <taxon>Thermomonosporaceae</taxon>
        <taxon>Actinomadura</taxon>
    </lineage>
</organism>
<comment type="caution">
    <text evidence="2">The sequence shown here is derived from an EMBL/GenBank/DDBJ whole genome shotgun (WGS) entry which is preliminary data.</text>
</comment>
<name>A0A7K0C0D7_9ACTN</name>
<evidence type="ECO:0000313" key="2">
    <source>
        <dbReference type="EMBL" id="MQY06928.1"/>
    </source>
</evidence>
<dbReference type="Proteomes" id="UP000487268">
    <property type="component" value="Unassembled WGS sequence"/>
</dbReference>
<dbReference type="RefSeq" id="WP_153536449.1">
    <property type="nucleotide sequence ID" value="NZ_WEGH01000003.1"/>
</dbReference>
<gene>
    <name evidence="2" type="ORF">ACRB68_50250</name>
</gene>
<feature type="signal peptide" evidence="1">
    <location>
        <begin position="1"/>
        <end position="28"/>
    </location>
</feature>
<keyword evidence="3" id="KW-1185">Reference proteome</keyword>
<evidence type="ECO:0000313" key="3">
    <source>
        <dbReference type="Proteomes" id="UP000487268"/>
    </source>
</evidence>
<reference evidence="2 3" key="1">
    <citation type="submission" date="2019-10" db="EMBL/GenBank/DDBJ databases">
        <title>Actinomadura rubteroloni sp. nov. and Actinomadura macrotermitis sp. nov., isolated from the gut of fungus growing-termite Macrotermes natalensis.</title>
        <authorList>
            <person name="Benndorf R."/>
            <person name="Martin K."/>
            <person name="Kuefner M."/>
            <person name="De Beer W."/>
            <person name="Kaster A.-K."/>
            <person name="Vollmers J."/>
            <person name="Poulsen M."/>
            <person name="Beemelmanns C."/>
        </authorList>
    </citation>
    <scope>NUCLEOTIDE SEQUENCE [LARGE SCALE GENOMIC DNA]</scope>
    <source>
        <strain evidence="2 3">RB68</strain>
    </source>
</reference>
<dbReference type="OrthoDB" id="4244119at2"/>
<dbReference type="EMBL" id="WEGH01000003">
    <property type="protein sequence ID" value="MQY06928.1"/>
    <property type="molecule type" value="Genomic_DNA"/>
</dbReference>
<evidence type="ECO:0000256" key="1">
    <source>
        <dbReference type="SAM" id="SignalP"/>
    </source>
</evidence>
<keyword evidence="1" id="KW-0732">Signal</keyword>
<protein>
    <submittedName>
        <fullName evidence="2">Uncharacterized protein</fullName>
    </submittedName>
</protein>
<accession>A0A7K0C0D7</accession>
<feature type="chain" id="PRO_5029710292" evidence="1">
    <location>
        <begin position="29"/>
        <end position="135"/>
    </location>
</feature>
<sequence>MRLPVKKAALVTSAAVALVAGTVPPAEAAVPYRNWVQASHNKAGVIFYPEGDSFRIWNNMRSDGPETLPIVAHAEWNYVGVKDKWHSIGNVFEQSNAVYSRNLSEKRQIYFRVCYFAPRQECSSTVRFRVGGRNP</sequence>